<dbReference type="Proteomes" id="UP000017836">
    <property type="component" value="Unassembled WGS sequence"/>
</dbReference>
<dbReference type="InterPro" id="IPR039265">
    <property type="entry name" value="DIR1-like"/>
</dbReference>
<dbReference type="PANTHER" id="PTHR33122:SF13">
    <property type="entry name" value="BIFUNCTIONAL INHIBITOR_LIPID-TRANSFER PROTEIN_SEED STORAGE 2S ALBUMIN SUPERFAMILY PROTEIN"/>
    <property type="match status" value="1"/>
</dbReference>
<dbReference type="CDD" id="cd00010">
    <property type="entry name" value="AAI_LTSS"/>
    <property type="match status" value="1"/>
</dbReference>
<evidence type="ECO:0000313" key="3">
    <source>
        <dbReference type="EMBL" id="ERN11091.1"/>
    </source>
</evidence>
<dbReference type="InterPro" id="IPR036312">
    <property type="entry name" value="Bifun_inhib/LTP/seed_sf"/>
</dbReference>
<evidence type="ECO:0000259" key="2">
    <source>
        <dbReference type="Pfam" id="PF14368"/>
    </source>
</evidence>
<dbReference type="PANTHER" id="PTHR33122">
    <property type="entry name" value="LIPID BINDING PROTEIN-RELATED"/>
    <property type="match status" value="1"/>
</dbReference>
<name>W1PTQ6_AMBTC</name>
<dbReference type="Pfam" id="PF14368">
    <property type="entry name" value="LTP_2"/>
    <property type="match status" value="1"/>
</dbReference>
<feature type="chain" id="PRO_5004808468" description="Bifunctional inhibitor/plant lipid transfer protein/seed storage helical domain-containing protein" evidence="1">
    <location>
        <begin position="24"/>
        <end position="117"/>
    </location>
</feature>
<dbReference type="AlphaFoldDB" id="W1PTQ6"/>
<dbReference type="GO" id="GO:0009627">
    <property type="term" value="P:systemic acquired resistance"/>
    <property type="evidence" value="ECO:0007669"/>
    <property type="project" value="InterPro"/>
</dbReference>
<feature type="signal peptide" evidence="1">
    <location>
        <begin position="1"/>
        <end position="23"/>
    </location>
</feature>
<dbReference type="GO" id="GO:0005504">
    <property type="term" value="F:fatty acid binding"/>
    <property type="evidence" value="ECO:0007669"/>
    <property type="project" value="InterPro"/>
</dbReference>
<protein>
    <recommendedName>
        <fullName evidence="2">Bifunctional inhibitor/plant lipid transfer protein/seed storage helical domain-containing protein</fullName>
    </recommendedName>
</protein>
<dbReference type="EMBL" id="KI392710">
    <property type="protein sequence ID" value="ERN11091.1"/>
    <property type="molecule type" value="Genomic_DNA"/>
</dbReference>
<dbReference type="HOGENOM" id="CLU_145701_1_0_1"/>
<gene>
    <name evidence="3" type="ORF">AMTR_s00024p00141270</name>
</gene>
<sequence length="117" mass="12318">MRTMFIAISYLLFSNAILLGVSGDGPCGNTSIFSLAWGLTSCVDAAKNPSAKPPRSCCTKTADIFSKTSAGCICSIFLSPLAKQVGIKPAVAITIPKRCGLKKRPVGYKCGRKNTTL</sequence>
<keyword evidence="1" id="KW-0732">Signal</keyword>
<dbReference type="Gramene" id="ERN11091">
    <property type="protein sequence ID" value="ERN11091"/>
    <property type="gene ID" value="AMTR_s00024p00141270"/>
</dbReference>
<dbReference type="OMA" id="RNDLAMP"/>
<keyword evidence="4" id="KW-1185">Reference proteome</keyword>
<dbReference type="InterPro" id="IPR016140">
    <property type="entry name" value="Bifunc_inhib/LTP/seed_store"/>
</dbReference>
<evidence type="ECO:0000313" key="4">
    <source>
        <dbReference type="Proteomes" id="UP000017836"/>
    </source>
</evidence>
<dbReference type="SUPFAM" id="SSF47699">
    <property type="entry name" value="Bifunctional inhibitor/lipid-transfer protein/seed storage 2S albumin"/>
    <property type="match status" value="1"/>
</dbReference>
<reference evidence="4" key="1">
    <citation type="journal article" date="2013" name="Science">
        <title>The Amborella genome and the evolution of flowering plants.</title>
        <authorList>
            <consortium name="Amborella Genome Project"/>
        </authorList>
    </citation>
    <scope>NUCLEOTIDE SEQUENCE [LARGE SCALE GENOMIC DNA]</scope>
</reference>
<dbReference type="Gene3D" id="1.10.110.10">
    <property type="entry name" value="Plant lipid-transfer and hydrophobic proteins"/>
    <property type="match status" value="1"/>
</dbReference>
<proteinExistence type="predicted"/>
<feature type="domain" description="Bifunctional inhibitor/plant lipid transfer protein/seed storage helical" evidence="2">
    <location>
        <begin position="27"/>
        <end position="106"/>
    </location>
</feature>
<accession>W1PTQ6</accession>
<evidence type="ECO:0000256" key="1">
    <source>
        <dbReference type="SAM" id="SignalP"/>
    </source>
</evidence>
<organism evidence="3 4">
    <name type="scientific">Amborella trichopoda</name>
    <dbReference type="NCBI Taxonomy" id="13333"/>
    <lineage>
        <taxon>Eukaryota</taxon>
        <taxon>Viridiplantae</taxon>
        <taxon>Streptophyta</taxon>
        <taxon>Embryophyta</taxon>
        <taxon>Tracheophyta</taxon>
        <taxon>Spermatophyta</taxon>
        <taxon>Magnoliopsida</taxon>
        <taxon>Amborellales</taxon>
        <taxon>Amborellaceae</taxon>
        <taxon>Amborella</taxon>
    </lineage>
</organism>